<evidence type="ECO:0000313" key="4">
    <source>
        <dbReference type="Proteomes" id="UP000028045"/>
    </source>
</evidence>
<dbReference type="EMBL" id="KL648743">
    <property type="protein sequence ID" value="KEY64279.1"/>
    <property type="molecule type" value="Genomic_DNA"/>
</dbReference>
<feature type="compositionally biased region" description="Acidic residues" evidence="2">
    <location>
        <begin position="611"/>
        <end position="621"/>
    </location>
</feature>
<gene>
    <name evidence="3" type="ORF">S7711_06325</name>
</gene>
<dbReference type="PANTHER" id="PTHR47942">
    <property type="entry name" value="TETRATRICOPEPTIDE REPEAT (TPR)-LIKE SUPERFAMILY PROTEIN-RELATED"/>
    <property type="match status" value="1"/>
</dbReference>
<evidence type="ECO:0000256" key="1">
    <source>
        <dbReference type="ARBA" id="ARBA00022737"/>
    </source>
</evidence>
<evidence type="ECO:0008006" key="5">
    <source>
        <dbReference type="Google" id="ProtNLM"/>
    </source>
</evidence>
<organism evidence="3 4">
    <name type="scientific">Stachybotrys chartarum (strain CBS 109288 / IBT 7711)</name>
    <name type="common">Toxic black mold</name>
    <name type="synonym">Stilbospora chartarum</name>
    <dbReference type="NCBI Taxonomy" id="1280523"/>
    <lineage>
        <taxon>Eukaryota</taxon>
        <taxon>Fungi</taxon>
        <taxon>Dikarya</taxon>
        <taxon>Ascomycota</taxon>
        <taxon>Pezizomycotina</taxon>
        <taxon>Sordariomycetes</taxon>
        <taxon>Hypocreomycetidae</taxon>
        <taxon>Hypocreales</taxon>
        <taxon>Stachybotryaceae</taxon>
        <taxon>Stachybotrys</taxon>
    </lineage>
</organism>
<feature type="compositionally biased region" description="Basic and acidic residues" evidence="2">
    <location>
        <begin position="597"/>
        <end position="610"/>
    </location>
</feature>
<sequence length="662" mass="75236">MSGSLLRCARCVRTTLQAALYGTRPCPPLSIRARLSYTDRRLATTAAAATSRDVPRSLGAQTEVAEGPEVAKEKARLKALKAANLELAHMHDPWQVKERVEKLLAKDRYDDALILSQTASKSMKVVVSWNALIAYKMAKQDMKRAIKLFNEMKKRAQMPNVHTYTIIFNGFAKSQHPKLAVAEALKHYNLFLNDSRLQPNTTHVNAVLNVCGRAGDLESMFLVANSLNESTRAPTAWTYSTILHALRQYAREELKSLPFDQHASNIEKVLGRARGIWAEVMDKWRQGRLVVDEELVCAMGRLLLLATSRDEKRDVLDLLEQTMNIPNLHKSPNVDPFKDEKMQNIAISNVPVALSNSNASYVVPGQNTLALLLTVLASSRLTTIGIKYWNLLVRNYGIIPDKDNWLRLFGMLKVAKASAHAASVIDLVPKEHFDVVMYRIAMETCARDNVNHNAVKNSNIILDNMVKKMQPPDMLTLRYYLRVALISHFQMRAQFREGDEAKAKRQYGEQIKEALDKLWNPYKEAHYHYFKATEATTDKDKGILYNNKRELIALARAMFSAFNKVINEKMLPEQELRAMRPVGAKINREIQKFYSNREEAEPNLRGRREVDDEADVDDQGDVENQPLFKGDTGFTWDTTRPVGRSSREREEGHQQRGGSRVY</sequence>
<feature type="region of interest" description="Disordered" evidence="2">
    <location>
        <begin position="597"/>
        <end position="662"/>
    </location>
</feature>
<evidence type="ECO:0000313" key="3">
    <source>
        <dbReference type="EMBL" id="KEY64279.1"/>
    </source>
</evidence>
<dbReference type="Pfam" id="PF13041">
    <property type="entry name" value="PPR_2"/>
    <property type="match status" value="1"/>
</dbReference>
<dbReference type="HOGENOM" id="CLU_014304_2_0_1"/>
<evidence type="ECO:0000256" key="2">
    <source>
        <dbReference type="SAM" id="MobiDB-lite"/>
    </source>
</evidence>
<dbReference type="InterPro" id="IPR011990">
    <property type="entry name" value="TPR-like_helical_dom_sf"/>
</dbReference>
<dbReference type="InterPro" id="IPR051222">
    <property type="entry name" value="PPR/CCM1_RNA-binding"/>
</dbReference>
<protein>
    <recommendedName>
        <fullName evidence="5">Pentacotripeptide-repeat region of PRORP domain-containing protein</fullName>
    </recommendedName>
</protein>
<dbReference type="Proteomes" id="UP000028045">
    <property type="component" value="Unassembled WGS sequence"/>
</dbReference>
<dbReference type="InterPro" id="IPR002885">
    <property type="entry name" value="PPR_rpt"/>
</dbReference>
<reference evidence="3 4" key="1">
    <citation type="journal article" date="2014" name="BMC Genomics">
        <title>Comparative genome sequencing reveals chemotype-specific gene clusters in the toxigenic black mold Stachybotrys.</title>
        <authorList>
            <person name="Semeiks J."/>
            <person name="Borek D."/>
            <person name="Otwinowski Z."/>
            <person name="Grishin N.V."/>
        </authorList>
    </citation>
    <scope>NUCLEOTIDE SEQUENCE [LARGE SCALE GENOMIC DNA]</scope>
    <source>
        <strain evidence="4">CBS 109288 / IBT 7711</strain>
    </source>
</reference>
<keyword evidence="1" id="KW-0677">Repeat</keyword>
<accession>A0A084AG50</accession>
<feature type="compositionally biased region" description="Basic and acidic residues" evidence="2">
    <location>
        <begin position="645"/>
        <end position="654"/>
    </location>
</feature>
<name>A0A084AG50_STACB</name>
<keyword evidence="4" id="KW-1185">Reference proteome</keyword>
<dbReference type="OrthoDB" id="185373at2759"/>
<dbReference type="AlphaFoldDB" id="A0A084AG50"/>
<proteinExistence type="predicted"/>
<dbReference type="Gene3D" id="1.25.40.10">
    <property type="entry name" value="Tetratricopeptide repeat domain"/>
    <property type="match status" value="1"/>
</dbReference>
<dbReference type="PANTHER" id="PTHR47942:SF105">
    <property type="entry name" value="ATPASE EXPRESSION PROTEIN 3"/>
    <property type="match status" value="1"/>
</dbReference>